<protein>
    <recommendedName>
        <fullName evidence="4">ARB-07466-like C-terminal domain-containing protein</fullName>
    </recommendedName>
</protein>
<keyword evidence="3" id="KW-1133">Transmembrane helix</keyword>
<feature type="compositionally biased region" description="Low complexity" evidence="2">
    <location>
        <begin position="196"/>
        <end position="205"/>
    </location>
</feature>
<keyword evidence="3" id="KW-0812">Transmembrane</keyword>
<name>A0A543B398_9ACTN</name>
<dbReference type="OrthoDB" id="2989771at2"/>
<comment type="caution">
    <text evidence="5">The sequence shown here is derived from an EMBL/GenBank/DDBJ whole genome shotgun (WGS) entry which is preliminary data.</text>
</comment>
<proteinExistence type="predicted"/>
<reference evidence="5 6" key="1">
    <citation type="submission" date="2019-06" db="EMBL/GenBank/DDBJ databases">
        <title>Sequencing the genomes of 1000 actinobacteria strains.</title>
        <authorList>
            <person name="Klenk H.-P."/>
        </authorList>
    </citation>
    <scope>NUCLEOTIDE SEQUENCE [LARGE SCALE GENOMIC DNA]</scope>
    <source>
        <strain evidence="5 6">DSM 45928</strain>
    </source>
</reference>
<accession>A0A543B398</accession>
<feature type="transmembrane region" description="Helical" evidence="3">
    <location>
        <begin position="21"/>
        <end position="46"/>
    </location>
</feature>
<evidence type="ECO:0000256" key="1">
    <source>
        <dbReference type="SAM" id="Coils"/>
    </source>
</evidence>
<dbReference type="Gene3D" id="6.10.250.3150">
    <property type="match status" value="1"/>
</dbReference>
<feature type="region of interest" description="Disordered" evidence="2">
    <location>
        <begin position="196"/>
        <end position="232"/>
    </location>
</feature>
<sequence length="389" mass="41268">MTPDRHQCAGHPDRRRPGPVAYLPLVVALRRLLALGFVMTLAMIMFTTSPGVADPVEGESDLGGDLTQAIEDYVAAEEDLAAAEQRQKDIAKTIKESKAEIKSLTKEVNDFAESIYMNQQLSSVGALLAAGSPDKAINGLTVVSYLGDQSGAKLAELKQSKLDLEAEEQGLEDAVEAAKTAMDDLLQARNDAASAIAANGGNSTPGPSPGEFRAADPAPRNPDGSLPYESCSVDDPTPANGCLTPRTLHALQQAQISGFQRYVSCYRGGTFGEHPLGRACDLSVQASQGFGGIAYGEEKAYGDNLAAWFVENASALGVMYVIWYHQYWDPAQGWVAYTGGGGDPNSDHTNHVHLSMRLPHVARSAINPIKPPESVVSAAQTVDIALDSS</sequence>
<dbReference type="RefSeq" id="WP_142044451.1">
    <property type="nucleotide sequence ID" value="NZ_JBHTGS010000002.1"/>
</dbReference>
<feature type="coiled-coil region" evidence="1">
    <location>
        <begin position="154"/>
        <end position="191"/>
    </location>
</feature>
<organism evidence="5 6">
    <name type="scientific">Stackebrandtia endophytica</name>
    <dbReference type="NCBI Taxonomy" id="1496996"/>
    <lineage>
        <taxon>Bacteria</taxon>
        <taxon>Bacillati</taxon>
        <taxon>Actinomycetota</taxon>
        <taxon>Actinomycetes</taxon>
        <taxon>Glycomycetales</taxon>
        <taxon>Glycomycetaceae</taxon>
        <taxon>Stackebrandtia</taxon>
    </lineage>
</organism>
<evidence type="ECO:0000256" key="3">
    <source>
        <dbReference type="SAM" id="Phobius"/>
    </source>
</evidence>
<dbReference type="AlphaFoldDB" id="A0A543B398"/>
<gene>
    <name evidence="5" type="ORF">FB566_4873</name>
</gene>
<keyword evidence="3" id="KW-0472">Membrane</keyword>
<feature type="coiled-coil region" evidence="1">
    <location>
        <begin position="66"/>
        <end position="114"/>
    </location>
</feature>
<dbReference type="InterPro" id="IPR058593">
    <property type="entry name" value="ARB_07466-like_C"/>
</dbReference>
<dbReference type="InParanoid" id="A0A543B398"/>
<dbReference type="Proteomes" id="UP000317043">
    <property type="component" value="Unassembled WGS sequence"/>
</dbReference>
<feature type="domain" description="ARB-07466-like C-terminal" evidence="4">
    <location>
        <begin position="240"/>
        <end position="348"/>
    </location>
</feature>
<dbReference type="Pfam" id="PF26571">
    <property type="entry name" value="VldE"/>
    <property type="match status" value="1"/>
</dbReference>
<keyword evidence="6" id="KW-1185">Reference proteome</keyword>
<evidence type="ECO:0000313" key="5">
    <source>
        <dbReference type="EMBL" id="TQL79272.1"/>
    </source>
</evidence>
<keyword evidence="1" id="KW-0175">Coiled coil</keyword>
<evidence type="ECO:0000259" key="4">
    <source>
        <dbReference type="Pfam" id="PF26571"/>
    </source>
</evidence>
<dbReference type="EMBL" id="VFOW01000001">
    <property type="protein sequence ID" value="TQL79272.1"/>
    <property type="molecule type" value="Genomic_DNA"/>
</dbReference>
<evidence type="ECO:0000256" key="2">
    <source>
        <dbReference type="SAM" id="MobiDB-lite"/>
    </source>
</evidence>
<evidence type="ECO:0000313" key="6">
    <source>
        <dbReference type="Proteomes" id="UP000317043"/>
    </source>
</evidence>